<accession>A0A819W902</accession>
<dbReference type="Proteomes" id="UP000663868">
    <property type="component" value="Unassembled WGS sequence"/>
</dbReference>
<keyword evidence="6 7" id="KW-0472">Membrane</keyword>
<comment type="subcellular location">
    <subcellularLocation>
        <location evidence="1">Endoplasmic reticulum membrane</location>
        <topology evidence="1">Multi-pass membrane protein</topology>
    </subcellularLocation>
</comment>
<feature type="transmembrane region" description="Helical" evidence="7">
    <location>
        <begin position="403"/>
        <end position="421"/>
    </location>
</feature>
<comment type="similarity">
    <text evidence="2">Belongs to the peptidase S54 family.</text>
</comment>
<dbReference type="InterPro" id="IPR051512">
    <property type="entry name" value="Inactive_Rhomboid"/>
</dbReference>
<dbReference type="Gene3D" id="1.20.1540.10">
    <property type="entry name" value="Rhomboid-like"/>
    <property type="match status" value="1"/>
</dbReference>
<feature type="non-terminal residue" evidence="9">
    <location>
        <position position="481"/>
    </location>
</feature>
<feature type="transmembrane region" description="Helical" evidence="7">
    <location>
        <begin position="433"/>
        <end position="455"/>
    </location>
</feature>
<protein>
    <recommendedName>
        <fullName evidence="8">Peptidase S54 rhomboid domain-containing protein</fullName>
    </recommendedName>
</protein>
<dbReference type="GO" id="GO:0050708">
    <property type="term" value="P:regulation of protein secretion"/>
    <property type="evidence" value="ECO:0007669"/>
    <property type="project" value="TreeGrafter"/>
</dbReference>
<dbReference type="EMBL" id="CAJOBB010005185">
    <property type="protein sequence ID" value="CAF4119132.1"/>
    <property type="molecule type" value="Genomic_DNA"/>
</dbReference>
<dbReference type="GO" id="GO:0005789">
    <property type="term" value="C:endoplasmic reticulum membrane"/>
    <property type="evidence" value="ECO:0007669"/>
    <property type="project" value="UniProtKB-SubCell"/>
</dbReference>
<evidence type="ECO:0000256" key="1">
    <source>
        <dbReference type="ARBA" id="ARBA00004477"/>
    </source>
</evidence>
<dbReference type="PANTHER" id="PTHR45965">
    <property type="entry name" value="INACTIVE RHOMBOID PROTEIN"/>
    <property type="match status" value="1"/>
</dbReference>
<evidence type="ECO:0000256" key="3">
    <source>
        <dbReference type="ARBA" id="ARBA00022692"/>
    </source>
</evidence>
<dbReference type="GO" id="GO:0004252">
    <property type="term" value="F:serine-type endopeptidase activity"/>
    <property type="evidence" value="ECO:0007669"/>
    <property type="project" value="InterPro"/>
</dbReference>
<feature type="transmembrane region" description="Helical" evidence="7">
    <location>
        <begin position="290"/>
        <end position="311"/>
    </location>
</feature>
<keyword evidence="3 7" id="KW-0812">Transmembrane</keyword>
<dbReference type="AlphaFoldDB" id="A0A819W902"/>
<feature type="transmembrane region" description="Helical" evidence="7">
    <location>
        <begin position="379"/>
        <end position="397"/>
    </location>
</feature>
<evidence type="ECO:0000313" key="9">
    <source>
        <dbReference type="EMBL" id="CAF4119132.1"/>
    </source>
</evidence>
<evidence type="ECO:0000256" key="6">
    <source>
        <dbReference type="ARBA" id="ARBA00023136"/>
    </source>
</evidence>
<dbReference type="Pfam" id="PF01694">
    <property type="entry name" value="Rhomboid"/>
    <property type="match status" value="1"/>
</dbReference>
<evidence type="ECO:0000256" key="7">
    <source>
        <dbReference type="SAM" id="Phobius"/>
    </source>
</evidence>
<evidence type="ECO:0000259" key="8">
    <source>
        <dbReference type="Pfam" id="PF01694"/>
    </source>
</evidence>
<dbReference type="PANTHER" id="PTHR45965:SF3">
    <property type="entry name" value="INACTIVE RHOMBOID PROTEIN 1"/>
    <property type="match status" value="1"/>
</dbReference>
<feature type="transmembrane region" description="Helical" evidence="7">
    <location>
        <begin position="323"/>
        <end position="345"/>
    </location>
</feature>
<evidence type="ECO:0000256" key="4">
    <source>
        <dbReference type="ARBA" id="ARBA00022824"/>
    </source>
</evidence>
<name>A0A819W902_9BILA</name>
<evidence type="ECO:0000256" key="5">
    <source>
        <dbReference type="ARBA" id="ARBA00022989"/>
    </source>
</evidence>
<feature type="transmembrane region" description="Helical" evidence="7">
    <location>
        <begin position="351"/>
        <end position="372"/>
    </location>
</feature>
<feature type="transmembrane region" description="Helical" evidence="7">
    <location>
        <begin position="26"/>
        <end position="48"/>
    </location>
</feature>
<dbReference type="GO" id="GO:0042058">
    <property type="term" value="P:regulation of epidermal growth factor receptor signaling pathway"/>
    <property type="evidence" value="ECO:0007669"/>
    <property type="project" value="TreeGrafter"/>
</dbReference>
<reference evidence="9" key="1">
    <citation type="submission" date="2021-02" db="EMBL/GenBank/DDBJ databases">
        <authorList>
            <person name="Nowell W R."/>
        </authorList>
    </citation>
    <scope>NUCLEOTIDE SEQUENCE</scope>
</reference>
<dbReference type="SUPFAM" id="SSF144091">
    <property type="entry name" value="Rhomboid-like"/>
    <property type="match status" value="1"/>
</dbReference>
<dbReference type="InterPro" id="IPR035952">
    <property type="entry name" value="Rhomboid-like_sf"/>
</dbReference>
<sequence length="481" mass="54848">NRQSIKAKQKKIVEIQESYRSHRPYFTYWVTFVQILVCIISLIVYGYAPLSSTQSNNSSIFEQPRSDLTMNPWFGPHPADLIRLGAKYTPCIRTHDEVKSRYEKQARLESMSGCCINSITGRCMQTLSEQCLPRSGLTWYRSALKSKNLKDYRNIVYPAVCGLTPETCTKKLFGNVPREDESSWSSTSVNSKIFKWSPTVIKWPICLEQDHHRIANNISLYPHMQCINIVRPCCTGVLGDCILTSKDDCRDRRGIFHHRAHLCSQVDCIQSVCGMLEFFVARLPDQVYRFWTVIFIHAGLIHLLITIIFQYTIMRPLEKLAGCIRVMIIYIVSGFVGSLASALFLRDSIQVGPGGGQFAILACYLSELFLGWRSLKKPWIPFFKIIICLCLLFTVGLLPLVDNYAQCFGFLIGFMLNMIVFPDVSYKKNVRHFVVVTASLAITIALFIVLITLFYTVPFKCASCKLFSCPFGKICNVEKRD</sequence>
<dbReference type="InterPro" id="IPR022764">
    <property type="entry name" value="Peptidase_S54_rhomboid_dom"/>
</dbReference>
<feature type="domain" description="Peptidase S54 rhomboid" evidence="8">
    <location>
        <begin position="285"/>
        <end position="421"/>
    </location>
</feature>
<keyword evidence="4" id="KW-0256">Endoplasmic reticulum</keyword>
<keyword evidence="5 7" id="KW-1133">Transmembrane helix</keyword>
<evidence type="ECO:0000256" key="2">
    <source>
        <dbReference type="ARBA" id="ARBA00009045"/>
    </source>
</evidence>
<comment type="caution">
    <text evidence="9">The sequence shown here is derived from an EMBL/GenBank/DDBJ whole genome shotgun (WGS) entry which is preliminary data.</text>
</comment>
<organism evidence="9 10">
    <name type="scientific">Adineta steineri</name>
    <dbReference type="NCBI Taxonomy" id="433720"/>
    <lineage>
        <taxon>Eukaryota</taxon>
        <taxon>Metazoa</taxon>
        <taxon>Spiralia</taxon>
        <taxon>Gnathifera</taxon>
        <taxon>Rotifera</taxon>
        <taxon>Eurotatoria</taxon>
        <taxon>Bdelloidea</taxon>
        <taxon>Adinetida</taxon>
        <taxon>Adinetidae</taxon>
        <taxon>Adineta</taxon>
    </lineage>
</organism>
<evidence type="ECO:0000313" key="10">
    <source>
        <dbReference type="Proteomes" id="UP000663868"/>
    </source>
</evidence>
<gene>
    <name evidence="9" type="ORF">KXQ929_LOCUS35537</name>
</gene>
<proteinExistence type="inferred from homology"/>